<feature type="compositionally biased region" description="Polar residues" evidence="2">
    <location>
        <begin position="273"/>
        <end position="288"/>
    </location>
</feature>
<keyword evidence="1" id="KW-0175">Coiled coil</keyword>
<dbReference type="Pfam" id="PF01544">
    <property type="entry name" value="CorA"/>
    <property type="match status" value="1"/>
</dbReference>
<dbReference type="InterPro" id="IPR002523">
    <property type="entry name" value="MgTranspt_CorA/ZnTranspt_ZntB"/>
</dbReference>
<evidence type="ECO:0008006" key="6">
    <source>
        <dbReference type="Google" id="ProtNLM"/>
    </source>
</evidence>
<keyword evidence="3" id="KW-0472">Membrane</keyword>
<keyword evidence="3" id="KW-0812">Transmembrane</keyword>
<accession>A0A2J6S894</accession>
<name>A0A2J6S894_HYAVF</name>
<organism evidence="4 5">
    <name type="scientific">Hyaloscypha variabilis (strain UAMH 11265 / GT02V1 / F)</name>
    <name type="common">Meliniomyces variabilis</name>
    <dbReference type="NCBI Taxonomy" id="1149755"/>
    <lineage>
        <taxon>Eukaryota</taxon>
        <taxon>Fungi</taxon>
        <taxon>Dikarya</taxon>
        <taxon>Ascomycota</taxon>
        <taxon>Pezizomycotina</taxon>
        <taxon>Leotiomycetes</taxon>
        <taxon>Helotiales</taxon>
        <taxon>Hyaloscyphaceae</taxon>
        <taxon>Hyaloscypha</taxon>
        <taxon>Hyaloscypha variabilis</taxon>
    </lineage>
</organism>
<evidence type="ECO:0000256" key="3">
    <source>
        <dbReference type="SAM" id="Phobius"/>
    </source>
</evidence>
<proteinExistence type="predicted"/>
<evidence type="ECO:0000256" key="1">
    <source>
        <dbReference type="SAM" id="Coils"/>
    </source>
</evidence>
<dbReference type="AlphaFoldDB" id="A0A2J6S894"/>
<feature type="region of interest" description="Disordered" evidence="2">
    <location>
        <begin position="65"/>
        <end position="86"/>
    </location>
</feature>
<evidence type="ECO:0000313" key="5">
    <source>
        <dbReference type="Proteomes" id="UP000235786"/>
    </source>
</evidence>
<protein>
    <recommendedName>
        <fullName evidence="6">Cora-domain-containing protein</fullName>
    </recommendedName>
</protein>
<gene>
    <name evidence="4" type="ORF">L207DRAFT_560627</name>
</gene>
<evidence type="ECO:0000256" key="2">
    <source>
        <dbReference type="SAM" id="MobiDB-lite"/>
    </source>
</evidence>
<feature type="transmembrane region" description="Helical" evidence="3">
    <location>
        <begin position="751"/>
        <end position="770"/>
    </location>
</feature>
<dbReference type="EMBL" id="KZ613938">
    <property type="protein sequence ID" value="PMD46985.1"/>
    <property type="molecule type" value="Genomic_DNA"/>
</dbReference>
<reference evidence="4 5" key="1">
    <citation type="submission" date="2016-04" db="EMBL/GenBank/DDBJ databases">
        <title>A degradative enzymes factory behind the ericoid mycorrhizal symbiosis.</title>
        <authorList>
            <consortium name="DOE Joint Genome Institute"/>
            <person name="Martino E."/>
            <person name="Morin E."/>
            <person name="Grelet G."/>
            <person name="Kuo A."/>
            <person name="Kohler A."/>
            <person name="Daghino S."/>
            <person name="Barry K."/>
            <person name="Choi C."/>
            <person name="Cichocki N."/>
            <person name="Clum A."/>
            <person name="Copeland A."/>
            <person name="Hainaut M."/>
            <person name="Haridas S."/>
            <person name="Labutti K."/>
            <person name="Lindquist E."/>
            <person name="Lipzen A."/>
            <person name="Khouja H.-R."/>
            <person name="Murat C."/>
            <person name="Ohm R."/>
            <person name="Olson A."/>
            <person name="Spatafora J."/>
            <person name="Veneault-Fourrey C."/>
            <person name="Henrissat B."/>
            <person name="Grigoriev I."/>
            <person name="Martin F."/>
            <person name="Perotto S."/>
        </authorList>
    </citation>
    <scope>NUCLEOTIDE SEQUENCE [LARGE SCALE GENOMIC DNA]</scope>
    <source>
        <strain evidence="4 5">F</strain>
    </source>
</reference>
<sequence length="902" mass="102508">MSTQPHHDGLEPDEGEHRPQSTNGIRNTTVGLEVADNNSLLAVLRDLTATVKRLEAHVAASSKVPSLKDATPGKAANTTRENYDEEHKVPMTSFGKEDVMRHGTLVSSEEWHPLINKLTTEELARVKARLLLPSLPRLAPDDYAQVNSALNRKTQYYLIKNADLMAPFEAVDKDEILRIMWHPEMRVEKYRISGEEFARLDSKSWSPFKNRQQVASHVDSGSDCTAIPEKVTHADWSYFKPIYEIGDGEVSELRGLDQGQGSNNFIGAWERPNLSTHHSTGSRTSVDSSPEDAGSFWLPVPYPSIQPEELYEERSQLRPPFSEQEITLLNQLLGGIWTIPPDERLDLDFQQHLLRRLRSGIVLTEHVRRIHIKLGQLEANGRSLEITDFDDKNGQYTYRPFESASAADAEEWFLSIPPKFIKVSPDGFPRGVASSDNVDPRLMNPWKRTVRIRGLGGLAHVYDTRFWEPRKPTYPAETRWPDLRRNNLLFKLHISCALKANEMLQNDWHASIFHICWMNLRRGRAGRSIGPHLSWSREEIGDSDLTIGTVAASLEYFGPRESTRYTVRKYWTILALLPTTLPLQNKAIETRIQGCFWGAMLQIIKECLEVATRSWIEIAAHMEHLMTSRKITEILVEDNTFSQSTKLFWIISKIDRILPMISDAIAQWVWFSEANDLYRVAEPTSPPMANGGLPDADSLKHITEQIRRLGELRKEFEELRDRARSLRDGIFSLTSVKEARESRILAENVKLLTYVTIFYLPLAFCTSMWAINNMFGTGTRGFAIITSLIAFGTYAVVFGLLHPPSRQSLVAFMRALPASAFFHNWRFRSNDRKLSPVVVRTLDARQAGEVGENQEVDTDAAEVLVKEGQKGNRVELQVKGFMARFRGTRSRGKDEGLVRTVV</sequence>
<keyword evidence="5" id="KW-1185">Reference proteome</keyword>
<dbReference type="OrthoDB" id="426293at2759"/>
<feature type="transmembrane region" description="Helical" evidence="3">
    <location>
        <begin position="782"/>
        <end position="801"/>
    </location>
</feature>
<evidence type="ECO:0000313" key="4">
    <source>
        <dbReference type="EMBL" id="PMD46985.1"/>
    </source>
</evidence>
<feature type="coiled-coil region" evidence="1">
    <location>
        <begin position="699"/>
        <end position="729"/>
    </location>
</feature>
<dbReference type="Proteomes" id="UP000235786">
    <property type="component" value="Unassembled WGS sequence"/>
</dbReference>
<keyword evidence="3" id="KW-1133">Transmembrane helix</keyword>
<feature type="region of interest" description="Disordered" evidence="2">
    <location>
        <begin position="1"/>
        <end position="26"/>
    </location>
</feature>
<dbReference type="GO" id="GO:0016020">
    <property type="term" value="C:membrane"/>
    <property type="evidence" value="ECO:0007669"/>
    <property type="project" value="InterPro"/>
</dbReference>
<dbReference type="STRING" id="1149755.A0A2J6S894"/>
<feature type="compositionally biased region" description="Basic and acidic residues" evidence="2">
    <location>
        <begin position="1"/>
        <end position="19"/>
    </location>
</feature>
<dbReference type="GO" id="GO:0046873">
    <property type="term" value="F:metal ion transmembrane transporter activity"/>
    <property type="evidence" value="ECO:0007669"/>
    <property type="project" value="InterPro"/>
</dbReference>
<feature type="region of interest" description="Disordered" evidence="2">
    <location>
        <begin position="270"/>
        <end position="290"/>
    </location>
</feature>